<evidence type="ECO:0000259" key="1">
    <source>
        <dbReference type="Pfam" id="PF04773"/>
    </source>
</evidence>
<dbReference type="Pfam" id="PF04773">
    <property type="entry name" value="FecR"/>
    <property type="match status" value="1"/>
</dbReference>
<dbReference type="InterPro" id="IPR032623">
    <property type="entry name" value="FecR_N"/>
</dbReference>
<dbReference type="InterPro" id="IPR006860">
    <property type="entry name" value="FecR"/>
</dbReference>
<dbReference type="InterPro" id="IPR032508">
    <property type="entry name" value="FecR_C"/>
</dbReference>
<dbReference type="Proteomes" id="UP001362311">
    <property type="component" value="Unassembled WGS sequence"/>
</dbReference>
<evidence type="ECO:0000313" key="4">
    <source>
        <dbReference type="EMBL" id="MEJ5902851.1"/>
    </source>
</evidence>
<name>A0ABD5K455_9HYPH</name>
<comment type="caution">
    <text evidence="4">The sequence shown here is derived from an EMBL/GenBank/DDBJ whole genome shotgun (WGS) entry which is preliminary data.</text>
</comment>
<dbReference type="PANTHER" id="PTHR30273:SF2">
    <property type="entry name" value="PROTEIN FECR"/>
    <property type="match status" value="1"/>
</dbReference>
<evidence type="ECO:0000259" key="3">
    <source>
        <dbReference type="Pfam" id="PF16344"/>
    </source>
</evidence>
<protein>
    <submittedName>
        <fullName evidence="4">FecR domain-containing protein</fullName>
    </submittedName>
</protein>
<feature type="domain" description="FecR protein" evidence="1">
    <location>
        <begin position="135"/>
        <end position="227"/>
    </location>
</feature>
<feature type="domain" description="FecR N-terminal" evidence="2">
    <location>
        <begin position="31"/>
        <end position="73"/>
    </location>
</feature>
<accession>A0ABD5K455</accession>
<evidence type="ECO:0000313" key="5">
    <source>
        <dbReference type="Proteomes" id="UP001362311"/>
    </source>
</evidence>
<dbReference type="Gene3D" id="3.55.50.30">
    <property type="match status" value="1"/>
</dbReference>
<reference evidence="4 5" key="1">
    <citation type="submission" date="2024-03" db="EMBL/GenBank/DDBJ databases">
        <title>Reference genomes for the five species model microbial community.</title>
        <authorList>
            <person name="Padfield D."/>
        </authorList>
    </citation>
    <scope>NUCLEOTIDE SEQUENCE [LARGE SCALE GENOMIC DNA]</scope>
    <source>
        <strain evidence="4 5">AB1</strain>
    </source>
</reference>
<dbReference type="PIRSF" id="PIRSF018266">
    <property type="entry name" value="FecR"/>
    <property type="match status" value="1"/>
</dbReference>
<gene>
    <name evidence="4" type="ORF">WIX40_22450</name>
</gene>
<dbReference type="PANTHER" id="PTHR30273">
    <property type="entry name" value="PERIPLASMIC SIGNAL SENSOR AND SIGMA FACTOR ACTIVATOR FECR-RELATED"/>
    <property type="match status" value="1"/>
</dbReference>
<sequence length="341" mass="37562">MADCDSSLLTLNSKTMLESGNHEKSKDVAIDDAATWFVRMSSHPVPDDTKRSFQLWLQESPANRDAYDSICKLWGELKAPAQIVARSSRRGLGWVERFFSQQTLKWALSASVVALVVGAGAIWRDEGLIARRFADYAASPGTQNEVVLSDGTRVYMDGDSAIDTTFLTGERHIRLIRGSAWFDVARDEDRPFYVETQNATVGVLGTVFTVDIGNNDSTKVSVESGTVSVRSATGEQIKLGAGNGTAVSSRGFQKLENADIDTMNAWRRGLIIMNQTPLRTVLSEVSRYTTGRIVVSDENIKDLQLSGVFRTDDADAIFTALQSILDLKVRRIPGLLTIIYR</sequence>
<evidence type="ECO:0000259" key="2">
    <source>
        <dbReference type="Pfam" id="PF16220"/>
    </source>
</evidence>
<dbReference type="InterPro" id="IPR012373">
    <property type="entry name" value="Ferrdict_sens_TM"/>
</dbReference>
<dbReference type="Gene3D" id="2.60.120.1440">
    <property type="match status" value="1"/>
</dbReference>
<organism evidence="4 5">
    <name type="scientific">Ochrobactrum teleogrylli</name>
    <dbReference type="NCBI Taxonomy" id="2479765"/>
    <lineage>
        <taxon>Bacteria</taxon>
        <taxon>Pseudomonadati</taxon>
        <taxon>Pseudomonadota</taxon>
        <taxon>Alphaproteobacteria</taxon>
        <taxon>Hyphomicrobiales</taxon>
        <taxon>Brucellaceae</taxon>
        <taxon>Brucella/Ochrobactrum group</taxon>
        <taxon>Ochrobactrum</taxon>
    </lineage>
</organism>
<feature type="domain" description="Protein FecR C-terminal" evidence="3">
    <location>
        <begin position="271"/>
        <end position="330"/>
    </location>
</feature>
<proteinExistence type="predicted"/>
<dbReference type="Pfam" id="PF16344">
    <property type="entry name" value="FecR_C"/>
    <property type="match status" value="1"/>
</dbReference>
<dbReference type="Pfam" id="PF16220">
    <property type="entry name" value="DUF4880"/>
    <property type="match status" value="1"/>
</dbReference>
<dbReference type="AlphaFoldDB" id="A0ABD5K455"/>
<dbReference type="EMBL" id="JBBHKQ010000002">
    <property type="protein sequence ID" value="MEJ5902851.1"/>
    <property type="molecule type" value="Genomic_DNA"/>
</dbReference>
<dbReference type="RefSeq" id="WP_339442310.1">
    <property type="nucleotide sequence ID" value="NZ_JBBHKQ010000002.1"/>
</dbReference>